<dbReference type="InterPro" id="IPR005162">
    <property type="entry name" value="Retrotrans_gag_dom"/>
</dbReference>
<reference evidence="4" key="1">
    <citation type="submission" date="2023-07" db="EMBL/GenBank/DDBJ databases">
        <title>A chromosome-level genome assembly of Lolium multiflorum.</title>
        <authorList>
            <person name="Chen Y."/>
            <person name="Copetti D."/>
            <person name="Kolliker R."/>
            <person name="Studer B."/>
        </authorList>
    </citation>
    <scope>NUCLEOTIDE SEQUENCE</scope>
    <source>
        <strain evidence="4">02402/16</strain>
        <tissue evidence="4">Leaf</tissue>
    </source>
</reference>
<evidence type="ECO:0000256" key="1">
    <source>
        <dbReference type="SAM" id="MobiDB-lite"/>
    </source>
</evidence>
<organism evidence="4 5">
    <name type="scientific">Lolium multiflorum</name>
    <name type="common">Italian ryegrass</name>
    <name type="synonym">Lolium perenne subsp. multiflorum</name>
    <dbReference type="NCBI Taxonomy" id="4521"/>
    <lineage>
        <taxon>Eukaryota</taxon>
        <taxon>Viridiplantae</taxon>
        <taxon>Streptophyta</taxon>
        <taxon>Embryophyta</taxon>
        <taxon>Tracheophyta</taxon>
        <taxon>Spermatophyta</taxon>
        <taxon>Magnoliopsida</taxon>
        <taxon>Liliopsida</taxon>
        <taxon>Poales</taxon>
        <taxon>Poaceae</taxon>
        <taxon>BOP clade</taxon>
        <taxon>Pooideae</taxon>
        <taxon>Poodae</taxon>
        <taxon>Poeae</taxon>
        <taxon>Poeae Chloroplast Group 2 (Poeae type)</taxon>
        <taxon>Loliodinae</taxon>
        <taxon>Loliinae</taxon>
        <taxon>Lolium</taxon>
    </lineage>
</organism>
<keyword evidence="2" id="KW-0732">Signal</keyword>
<comment type="caution">
    <text evidence="4">The sequence shown here is derived from an EMBL/GenBank/DDBJ whole genome shotgun (WGS) entry which is preliminary data.</text>
</comment>
<sequence length="283" mass="31988">MRRRVVVTLVTAILHGAQGDPHGYRAHTSEAHVAGTLEPGCNERGPAGTSGRNVGRRRDLEKRTWLAKSPLRPKPPGAQLCQLAELEKQAWLAKYAPGESSGFDTFSHHRGSDLYNSERSLGTISASDELRVRFFAQSLTGSAFGWYTSLPPNSIRTWKQLEEQFHIQYHSEASEAGIADLAQVRQKRGETVSEYIQRFRTVRNRCYSVHVSEKEAVELAVVGLSSSIKDVASQADYPSLAHMVQKLSAYEQRHPDVYQRTNSSVRWSWLRQTRMKVLREIKR</sequence>
<feature type="signal peptide" evidence="2">
    <location>
        <begin position="1"/>
        <end position="19"/>
    </location>
</feature>
<proteinExistence type="predicted"/>
<dbReference type="EMBL" id="JAUUTY010000006">
    <property type="protein sequence ID" value="KAK1620657.1"/>
    <property type="molecule type" value="Genomic_DNA"/>
</dbReference>
<feature type="domain" description="Retrotransposon gag" evidence="3">
    <location>
        <begin position="134"/>
        <end position="224"/>
    </location>
</feature>
<dbReference type="PANTHER" id="PTHR33223:SF10">
    <property type="entry name" value="AMINOTRANSFERASE-LIKE PLANT MOBILE DOMAIN-CONTAINING PROTEIN"/>
    <property type="match status" value="1"/>
</dbReference>
<name>A0AAD8VUW4_LOLMU</name>
<keyword evidence="5" id="KW-1185">Reference proteome</keyword>
<evidence type="ECO:0000259" key="3">
    <source>
        <dbReference type="Pfam" id="PF03732"/>
    </source>
</evidence>
<feature type="region of interest" description="Disordered" evidence="1">
    <location>
        <begin position="36"/>
        <end position="59"/>
    </location>
</feature>
<dbReference type="AlphaFoldDB" id="A0AAD8VUW4"/>
<evidence type="ECO:0000256" key="2">
    <source>
        <dbReference type="SAM" id="SignalP"/>
    </source>
</evidence>
<dbReference type="Proteomes" id="UP001231189">
    <property type="component" value="Unassembled WGS sequence"/>
</dbReference>
<evidence type="ECO:0000313" key="5">
    <source>
        <dbReference type="Proteomes" id="UP001231189"/>
    </source>
</evidence>
<accession>A0AAD8VUW4</accession>
<protein>
    <recommendedName>
        <fullName evidence="3">Retrotransposon gag domain-containing protein</fullName>
    </recommendedName>
</protein>
<evidence type="ECO:0000313" key="4">
    <source>
        <dbReference type="EMBL" id="KAK1620657.1"/>
    </source>
</evidence>
<dbReference type="PANTHER" id="PTHR33223">
    <property type="entry name" value="CCHC-TYPE DOMAIN-CONTAINING PROTEIN"/>
    <property type="match status" value="1"/>
</dbReference>
<feature type="chain" id="PRO_5042152445" description="Retrotransposon gag domain-containing protein" evidence="2">
    <location>
        <begin position="20"/>
        <end position="283"/>
    </location>
</feature>
<gene>
    <name evidence="4" type="ORF">QYE76_026174</name>
</gene>
<dbReference type="Pfam" id="PF03732">
    <property type="entry name" value="Retrotrans_gag"/>
    <property type="match status" value="1"/>
</dbReference>